<organism evidence="2">
    <name type="scientific">Fagus sylvatica</name>
    <name type="common">Beechnut</name>
    <dbReference type="NCBI Taxonomy" id="28930"/>
    <lineage>
        <taxon>Eukaryota</taxon>
        <taxon>Viridiplantae</taxon>
        <taxon>Streptophyta</taxon>
        <taxon>Embryophyta</taxon>
        <taxon>Tracheophyta</taxon>
        <taxon>Spermatophyta</taxon>
        <taxon>Magnoliopsida</taxon>
        <taxon>eudicotyledons</taxon>
        <taxon>Gunneridae</taxon>
        <taxon>Pentapetalae</taxon>
        <taxon>rosids</taxon>
        <taxon>fabids</taxon>
        <taxon>Fagales</taxon>
        <taxon>Fagaceae</taxon>
        <taxon>Fagus</taxon>
    </lineage>
</organism>
<reference evidence="2" key="1">
    <citation type="submission" date="2018-02" db="EMBL/GenBank/DDBJ databases">
        <authorList>
            <person name="Cohen D.B."/>
            <person name="Kent A.D."/>
        </authorList>
    </citation>
    <scope>NUCLEOTIDE SEQUENCE</scope>
</reference>
<name>A0A2N9IP89_FAGSY</name>
<dbReference type="AlphaFoldDB" id="A0A2N9IP89"/>
<proteinExistence type="predicted"/>
<dbReference type="EMBL" id="OIVN01006132">
    <property type="protein sequence ID" value="SPD25801.1"/>
    <property type="molecule type" value="Genomic_DNA"/>
</dbReference>
<gene>
    <name evidence="2" type="ORF">FSB_LOCUS53683</name>
</gene>
<sequence>MVNSNHDAMLMTELVPGYGELEVYVEHIVDEPVLNSDLEDGSYVDMKDVDVGVCDMHNREFDVDDEDEDDDDLYDRYTDMRDEEVTDQNVNNNDADKSDVDSWDSVEDVEKPEVIGDEILQSDYESEDLYNVEVVSNESEFESEFESDYDNADGDKAEVDNRACVDDRKLMVDSRRPIFPIFRTVASAKDLRFEIGMLFTLT</sequence>
<feature type="region of interest" description="Disordered" evidence="1">
    <location>
        <begin position="84"/>
        <end position="107"/>
    </location>
</feature>
<accession>A0A2N9IP89</accession>
<protein>
    <submittedName>
        <fullName evidence="2">Uncharacterized protein</fullName>
    </submittedName>
</protein>
<evidence type="ECO:0000256" key="1">
    <source>
        <dbReference type="SAM" id="MobiDB-lite"/>
    </source>
</evidence>
<evidence type="ECO:0000313" key="2">
    <source>
        <dbReference type="EMBL" id="SPD25801.1"/>
    </source>
</evidence>